<sequence>MQRNRRRPRNGANPQSKLKLKKEAGSIAKEVSGVATFGRDSPTLTCNVLRNEIAYGHHRVIGGLCRTG</sequence>
<dbReference type="EMBL" id="BPLR01002405">
    <property type="protein sequence ID" value="GIX73405.1"/>
    <property type="molecule type" value="Genomic_DNA"/>
</dbReference>
<protein>
    <submittedName>
        <fullName evidence="2">Uncharacterized protein</fullName>
    </submittedName>
</protein>
<comment type="caution">
    <text evidence="2">The sequence shown here is derived from an EMBL/GenBank/DDBJ whole genome shotgun (WGS) entry which is preliminary data.</text>
</comment>
<gene>
    <name evidence="2" type="ORF">CEXT_187961</name>
</gene>
<evidence type="ECO:0000313" key="2">
    <source>
        <dbReference type="EMBL" id="GIX73405.1"/>
    </source>
</evidence>
<proteinExistence type="predicted"/>
<evidence type="ECO:0000313" key="3">
    <source>
        <dbReference type="Proteomes" id="UP001054945"/>
    </source>
</evidence>
<dbReference type="Proteomes" id="UP001054945">
    <property type="component" value="Unassembled WGS sequence"/>
</dbReference>
<evidence type="ECO:0000256" key="1">
    <source>
        <dbReference type="SAM" id="MobiDB-lite"/>
    </source>
</evidence>
<dbReference type="AlphaFoldDB" id="A0AAV4MM35"/>
<keyword evidence="3" id="KW-1185">Reference proteome</keyword>
<accession>A0AAV4MM35</accession>
<feature type="region of interest" description="Disordered" evidence="1">
    <location>
        <begin position="1"/>
        <end position="24"/>
    </location>
</feature>
<name>A0AAV4MM35_CAEEX</name>
<organism evidence="2 3">
    <name type="scientific">Caerostris extrusa</name>
    <name type="common">Bark spider</name>
    <name type="synonym">Caerostris bankana</name>
    <dbReference type="NCBI Taxonomy" id="172846"/>
    <lineage>
        <taxon>Eukaryota</taxon>
        <taxon>Metazoa</taxon>
        <taxon>Ecdysozoa</taxon>
        <taxon>Arthropoda</taxon>
        <taxon>Chelicerata</taxon>
        <taxon>Arachnida</taxon>
        <taxon>Araneae</taxon>
        <taxon>Araneomorphae</taxon>
        <taxon>Entelegynae</taxon>
        <taxon>Araneoidea</taxon>
        <taxon>Araneidae</taxon>
        <taxon>Caerostris</taxon>
    </lineage>
</organism>
<reference evidence="2 3" key="1">
    <citation type="submission" date="2021-06" db="EMBL/GenBank/DDBJ databases">
        <title>Caerostris extrusa draft genome.</title>
        <authorList>
            <person name="Kono N."/>
            <person name="Arakawa K."/>
        </authorList>
    </citation>
    <scope>NUCLEOTIDE SEQUENCE [LARGE SCALE GENOMIC DNA]</scope>
</reference>